<feature type="region of interest" description="Disordered" evidence="1">
    <location>
        <begin position="111"/>
        <end position="145"/>
    </location>
</feature>
<feature type="compositionally biased region" description="Pro residues" evidence="1">
    <location>
        <begin position="175"/>
        <end position="188"/>
    </location>
</feature>
<accession>A0ABT1IBP2</accession>
<feature type="compositionally biased region" description="Pro residues" evidence="1">
    <location>
        <begin position="132"/>
        <end position="142"/>
    </location>
</feature>
<sequence length="260" mass="27255">MRKIICPKSPRYTAYRGNPTKPGQRSQPVDNRARCGQPPTLGLLVPGPPRRAVGTGGSAERGAGDAVGAGRLGCPARLVQDHLPQEPLIYSLPREPDKPGAAIGACGQQNTLWTNTSPAQPGPLDTRKPRCNPSPPSRPCQPSPWTLRPCGANWPSVRSALAHLADHRTLGPDGASPPPPPDPPPTHLPSPWTVGTAGAIPAHPRQPCQPCQPSTWTVGVAGAKCSMGRTCFALGDGTRSVSARQGLLLGPCFAVLRRVL</sequence>
<feature type="compositionally biased region" description="Gly residues" evidence="1">
    <location>
        <begin position="54"/>
        <end position="68"/>
    </location>
</feature>
<evidence type="ECO:0000313" key="2">
    <source>
        <dbReference type="EMBL" id="MCP2270050.1"/>
    </source>
</evidence>
<feature type="compositionally biased region" description="Low complexity" evidence="1">
    <location>
        <begin position="36"/>
        <end position="45"/>
    </location>
</feature>
<evidence type="ECO:0000313" key="3">
    <source>
        <dbReference type="Proteomes" id="UP001205185"/>
    </source>
</evidence>
<dbReference type="EMBL" id="JAMTCO010000006">
    <property type="protein sequence ID" value="MCP2270050.1"/>
    <property type="molecule type" value="Genomic_DNA"/>
</dbReference>
<feature type="region of interest" description="Disordered" evidence="1">
    <location>
        <begin position="168"/>
        <end position="208"/>
    </location>
</feature>
<feature type="region of interest" description="Disordered" evidence="1">
    <location>
        <begin position="1"/>
        <end position="68"/>
    </location>
</feature>
<organism evidence="2 3">
    <name type="scientific">Actinokineospora diospyrosa</name>
    <dbReference type="NCBI Taxonomy" id="103728"/>
    <lineage>
        <taxon>Bacteria</taxon>
        <taxon>Bacillati</taxon>
        <taxon>Actinomycetota</taxon>
        <taxon>Actinomycetes</taxon>
        <taxon>Pseudonocardiales</taxon>
        <taxon>Pseudonocardiaceae</taxon>
        <taxon>Actinokineospora</taxon>
    </lineage>
</organism>
<protein>
    <submittedName>
        <fullName evidence="2">Uncharacterized protein</fullName>
    </submittedName>
</protein>
<keyword evidence="3" id="KW-1185">Reference proteome</keyword>
<name>A0ABT1IBP2_9PSEU</name>
<comment type="caution">
    <text evidence="2">The sequence shown here is derived from an EMBL/GenBank/DDBJ whole genome shotgun (WGS) entry which is preliminary data.</text>
</comment>
<evidence type="ECO:0000256" key="1">
    <source>
        <dbReference type="SAM" id="MobiDB-lite"/>
    </source>
</evidence>
<dbReference type="Proteomes" id="UP001205185">
    <property type="component" value="Unassembled WGS sequence"/>
</dbReference>
<gene>
    <name evidence="2" type="ORF">LV75_002551</name>
</gene>
<proteinExistence type="predicted"/>
<reference evidence="2 3" key="1">
    <citation type="submission" date="2022-06" db="EMBL/GenBank/DDBJ databases">
        <title>Genomic Encyclopedia of Archaeal and Bacterial Type Strains, Phase II (KMG-II): from individual species to whole genera.</title>
        <authorList>
            <person name="Goeker M."/>
        </authorList>
    </citation>
    <scope>NUCLEOTIDE SEQUENCE [LARGE SCALE GENOMIC DNA]</scope>
    <source>
        <strain evidence="2 3">DSM 44255</strain>
    </source>
</reference>